<protein>
    <submittedName>
        <fullName evidence="5">Acetyltransferase</fullName>
    </submittedName>
</protein>
<sequence length="195" mass="20928">MIKKIEIILIGGGGHCKSCIDVIEQDGGFSIAGIVDLPENIEKKVLGYPVIACDDELASLRKRYNHFAVTVGYIRSPDLRFNLYQRVKELNASLPVIISPHAYVSRHSQIGEGTMVFHNAVVNAGAKIGVNNIINSCCLIEHDAVVGDHCHISTGAIVNGGTQIGDKAFCGSGSVSKEYISIPGKTFVKAHSIIK</sequence>
<dbReference type="Gene3D" id="2.160.10.10">
    <property type="entry name" value="Hexapeptide repeat proteins"/>
    <property type="match status" value="1"/>
</dbReference>
<dbReference type="AlphaFoldDB" id="A0A484HJ88"/>
<evidence type="ECO:0000259" key="4">
    <source>
        <dbReference type="Pfam" id="PF17836"/>
    </source>
</evidence>
<evidence type="ECO:0000313" key="5">
    <source>
        <dbReference type="EMBL" id="VEN74494.1"/>
    </source>
</evidence>
<keyword evidence="5" id="KW-0808">Transferase</keyword>
<dbReference type="InterPro" id="IPR020019">
    <property type="entry name" value="AcTrfase_PglD-like"/>
</dbReference>
<feature type="binding site" evidence="3">
    <location>
        <position position="151"/>
    </location>
    <ligand>
        <name>acetyl-CoA</name>
        <dbReference type="ChEBI" id="CHEBI:57288"/>
    </ligand>
</feature>
<dbReference type="InterPro" id="IPR041561">
    <property type="entry name" value="PglD_N"/>
</dbReference>
<dbReference type="SUPFAM" id="SSF51161">
    <property type="entry name" value="Trimeric LpxA-like enzymes"/>
    <property type="match status" value="1"/>
</dbReference>
<dbReference type="PANTHER" id="PTHR43300:SF7">
    <property type="entry name" value="UDP-N-ACETYLBACILLOSAMINE N-ACETYLTRANSFERASE"/>
    <property type="match status" value="1"/>
</dbReference>
<dbReference type="NCBIfam" id="TIGR03570">
    <property type="entry name" value="NeuD_NnaD"/>
    <property type="match status" value="1"/>
</dbReference>
<dbReference type="PANTHER" id="PTHR43300">
    <property type="entry name" value="ACETYLTRANSFERASE"/>
    <property type="match status" value="1"/>
</dbReference>
<dbReference type="EMBL" id="CAACVI010000034">
    <property type="protein sequence ID" value="VEN74494.1"/>
    <property type="molecule type" value="Genomic_DNA"/>
</dbReference>
<name>A0A484HJ88_9BACT</name>
<dbReference type="InterPro" id="IPR011004">
    <property type="entry name" value="Trimer_LpxA-like_sf"/>
</dbReference>
<feature type="binding site" evidence="3">
    <location>
        <position position="72"/>
    </location>
    <ligand>
        <name>substrate</name>
    </ligand>
</feature>
<evidence type="ECO:0000256" key="3">
    <source>
        <dbReference type="PIRSR" id="PIRSR620019-2"/>
    </source>
</evidence>
<proteinExistence type="inferred from homology"/>
<feature type="domain" description="PglD N-terminal" evidence="4">
    <location>
        <begin position="7"/>
        <end position="76"/>
    </location>
</feature>
<comment type="similarity">
    <text evidence="1">Belongs to the transferase hexapeptide repeat family.</text>
</comment>
<dbReference type="CDD" id="cd03360">
    <property type="entry name" value="LbH_AT_putative"/>
    <property type="match status" value="1"/>
</dbReference>
<feature type="site" description="Increases basicity of active site His" evidence="2">
    <location>
        <position position="143"/>
    </location>
</feature>
<evidence type="ECO:0000256" key="1">
    <source>
        <dbReference type="ARBA" id="ARBA00007274"/>
    </source>
</evidence>
<organism evidence="5">
    <name type="scientific">uncultured Desulfobacteraceae bacterium</name>
    <dbReference type="NCBI Taxonomy" id="218296"/>
    <lineage>
        <taxon>Bacteria</taxon>
        <taxon>Pseudomonadati</taxon>
        <taxon>Thermodesulfobacteriota</taxon>
        <taxon>Desulfobacteria</taxon>
        <taxon>Desulfobacterales</taxon>
        <taxon>Desulfobacteraceae</taxon>
        <taxon>environmental samples</taxon>
    </lineage>
</organism>
<reference evidence="5" key="1">
    <citation type="submission" date="2019-01" db="EMBL/GenBank/DDBJ databases">
        <authorList>
            <consortium name="Genoscope - CEA"/>
            <person name="William W."/>
        </authorList>
    </citation>
    <scope>NUCLEOTIDE SEQUENCE</scope>
    <source>
        <strain evidence="5">CR-1</strain>
    </source>
</reference>
<feature type="active site" description="Proton acceptor" evidence="2">
    <location>
        <position position="142"/>
    </location>
</feature>
<dbReference type="GO" id="GO:0016740">
    <property type="term" value="F:transferase activity"/>
    <property type="evidence" value="ECO:0007669"/>
    <property type="project" value="UniProtKB-KW"/>
</dbReference>
<accession>A0A484HJ88</accession>
<evidence type="ECO:0000256" key="2">
    <source>
        <dbReference type="PIRSR" id="PIRSR620019-1"/>
    </source>
</evidence>
<dbReference type="Gene3D" id="3.40.50.20">
    <property type="match status" value="1"/>
</dbReference>
<dbReference type="InterPro" id="IPR050179">
    <property type="entry name" value="Trans_hexapeptide_repeat"/>
</dbReference>
<dbReference type="Pfam" id="PF17836">
    <property type="entry name" value="PglD_N"/>
    <property type="match status" value="1"/>
</dbReference>
<gene>
    <name evidence="5" type="ORF">EPICR_40073</name>
</gene>